<dbReference type="AlphaFoldDB" id="A0AAV2N178"/>
<evidence type="ECO:0000313" key="2">
    <source>
        <dbReference type="Proteomes" id="UP001497644"/>
    </source>
</evidence>
<reference evidence="1 2" key="1">
    <citation type="submission" date="2024-04" db="EMBL/GenBank/DDBJ databases">
        <authorList>
            <consortium name="Molecular Ecology Group"/>
        </authorList>
    </citation>
    <scope>NUCLEOTIDE SEQUENCE [LARGE SCALE GENOMIC DNA]</scope>
</reference>
<gene>
    <name evidence="1" type="ORF">LPLAT_LOCUS273</name>
</gene>
<dbReference type="Proteomes" id="UP001497644">
    <property type="component" value="Chromosome 1"/>
</dbReference>
<organism evidence="1 2">
    <name type="scientific">Lasius platythorax</name>
    <dbReference type="NCBI Taxonomy" id="488582"/>
    <lineage>
        <taxon>Eukaryota</taxon>
        <taxon>Metazoa</taxon>
        <taxon>Ecdysozoa</taxon>
        <taxon>Arthropoda</taxon>
        <taxon>Hexapoda</taxon>
        <taxon>Insecta</taxon>
        <taxon>Pterygota</taxon>
        <taxon>Neoptera</taxon>
        <taxon>Endopterygota</taxon>
        <taxon>Hymenoptera</taxon>
        <taxon>Apocrita</taxon>
        <taxon>Aculeata</taxon>
        <taxon>Formicoidea</taxon>
        <taxon>Formicidae</taxon>
        <taxon>Formicinae</taxon>
        <taxon>Lasius</taxon>
        <taxon>Lasius</taxon>
    </lineage>
</organism>
<protein>
    <submittedName>
        <fullName evidence="1">Uncharacterized protein</fullName>
    </submittedName>
</protein>
<sequence>MKSLIETIIGLPHPVFLHDGCTNIHKLLICRQMTRACKHQARRIDEQNQQGECKTSKLRSLNVYIDVFASKYSRAPAKLSASRMCIQHPARPADTAFEI</sequence>
<dbReference type="EMBL" id="OZ034824">
    <property type="protein sequence ID" value="CAL1673365.1"/>
    <property type="molecule type" value="Genomic_DNA"/>
</dbReference>
<proteinExistence type="predicted"/>
<accession>A0AAV2N178</accession>
<evidence type="ECO:0000313" key="1">
    <source>
        <dbReference type="EMBL" id="CAL1673365.1"/>
    </source>
</evidence>
<keyword evidence="2" id="KW-1185">Reference proteome</keyword>
<name>A0AAV2N178_9HYME</name>